<comment type="caution">
    <text evidence="4">The sequence shown here is derived from an EMBL/GenBank/DDBJ whole genome shotgun (WGS) entry which is preliminary data.</text>
</comment>
<keyword evidence="5" id="KW-1185">Reference proteome</keyword>
<feature type="compositionally biased region" description="Low complexity" evidence="1">
    <location>
        <begin position="170"/>
        <end position="184"/>
    </location>
</feature>
<evidence type="ECO:0000256" key="3">
    <source>
        <dbReference type="SAM" id="SignalP"/>
    </source>
</evidence>
<proteinExistence type="predicted"/>
<keyword evidence="3" id="KW-0732">Signal</keyword>
<evidence type="ECO:0000256" key="2">
    <source>
        <dbReference type="SAM" id="Phobius"/>
    </source>
</evidence>
<reference evidence="4 5" key="1">
    <citation type="submission" date="2017-12" db="EMBL/GenBank/DDBJ databases">
        <title>Comparative genomics of Botrytis spp.</title>
        <authorList>
            <person name="Valero-Jimenez C.A."/>
            <person name="Tapia P."/>
            <person name="Veloso J."/>
            <person name="Silva-Moreno E."/>
            <person name="Staats M."/>
            <person name="Valdes J.H."/>
            <person name="Van Kan J.A.L."/>
        </authorList>
    </citation>
    <scope>NUCLEOTIDE SEQUENCE [LARGE SCALE GENOMIC DNA]</scope>
    <source>
        <strain evidence="4 5">Bh0001</strain>
    </source>
</reference>
<feature type="compositionally biased region" description="Polar residues" evidence="1">
    <location>
        <begin position="417"/>
        <end position="430"/>
    </location>
</feature>
<dbReference type="EMBL" id="PQXK01000074">
    <property type="protein sequence ID" value="TGO38487.1"/>
    <property type="molecule type" value="Genomic_DNA"/>
</dbReference>
<feature type="compositionally biased region" description="Basic and acidic residues" evidence="1">
    <location>
        <begin position="484"/>
        <end position="501"/>
    </location>
</feature>
<dbReference type="Proteomes" id="UP000297814">
    <property type="component" value="Unassembled WGS sequence"/>
</dbReference>
<gene>
    <name evidence="4" type="ORF">BHYA_0074g00360</name>
</gene>
<name>A0A4Z1GYT1_9HELO</name>
<keyword evidence="2" id="KW-1133">Transmembrane helix</keyword>
<accession>A0A4Z1GYT1</accession>
<feature type="region of interest" description="Disordered" evidence="1">
    <location>
        <begin position="163"/>
        <end position="184"/>
    </location>
</feature>
<keyword evidence="2" id="KW-0472">Membrane</keyword>
<feature type="region of interest" description="Disordered" evidence="1">
    <location>
        <begin position="263"/>
        <end position="306"/>
    </location>
</feature>
<feature type="region of interest" description="Disordered" evidence="1">
    <location>
        <begin position="417"/>
        <end position="437"/>
    </location>
</feature>
<sequence length="501" mass="53948">MLWVLVLWEVLYTCTAQTPTFFGCCTSNPCNSKGCPESDLRAAGLGHGEAGDEGSMNLGSYWPNVYCSSGSWWICSSQNPSFQGCCNIDPCSSNATNCPQAHLYPAAFKSVTNALSFPGSQSTTFQTSILPTATFPLPTISMTTPPGASTNDQFLSSAYLKSSRTTPWNSTGYSTQSSSNYSNSGDEATASSILYLTRSGIPISTRITPPSTILTNSNAANSKGTFMAAVPSIVTATSISTFTAVRISVYTLPYISSETTRLSDSLPSFTTTSTSVPKSSDPSSITSPLYTASSTSLSPTTSTAFPSGTTTDTRLIAWGASGGVAFILIFALVSWLLRRRRKRANKNNSKPITTSLSTRLPWKKTSKEIPRISLSSYPFKGMAPSTSNTSEEGVNETWSASLRDYRNLGLMNVSKLGLNNDSEPSNQKPTHLSGYESHYSRPFQSQALPNNEISTSLGGGLDRNSFAQRMVQRGWDAVDLQSGHVERDNGNGWHGEHDRRR</sequence>
<feature type="signal peptide" evidence="3">
    <location>
        <begin position="1"/>
        <end position="16"/>
    </location>
</feature>
<feature type="chain" id="PRO_5021233115" evidence="3">
    <location>
        <begin position="17"/>
        <end position="501"/>
    </location>
</feature>
<evidence type="ECO:0000313" key="4">
    <source>
        <dbReference type="EMBL" id="TGO38487.1"/>
    </source>
</evidence>
<evidence type="ECO:0000256" key="1">
    <source>
        <dbReference type="SAM" id="MobiDB-lite"/>
    </source>
</evidence>
<evidence type="ECO:0000313" key="5">
    <source>
        <dbReference type="Proteomes" id="UP000297814"/>
    </source>
</evidence>
<organism evidence="4 5">
    <name type="scientific">Botrytis hyacinthi</name>
    <dbReference type="NCBI Taxonomy" id="278943"/>
    <lineage>
        <taxon>Eukaryota</taxon>
        <taxon>Fungi</taxon>
        <taxon>Dikarya</taxon>
        <taxon>Ascomycota</taxon>
        <taxon>Pezizomycotina</taxon>
        <taxon>Leotiomycetes</taxon>
        <taxon>Helotiales</taxon>
        <taxon>Sclerotiniaceae</taxon>
        <taxon>Botrytis</taxon>
    </lineage>
</organism>
<dbReference type="AlphaFoldDB" id="A0A4Z1GYT1"/>
<feature type="transmembrane region" description="Helical" evidence="2">
    <location>
        <begin position="315"/>
        <end position="337"/>
    </location>
</feature>
<feature type="region of interest" description="Disordered" evidence="1">
    <location>
        <begin position="481"/>
        <end position="501"/>
    </location>
</feature>
<keyword evidence="2" id="KW-0812">Transmembrane</keyword>
<protein>
    <submittedName>
        <fullName evidence="4">Uncharacterized protein</fullName>
    </submittedName>
</protein>